<sequence length="74" mass="7642">MAAGAVVLTATPVAIAGTTSAPAQAVNNTDAAKQHNAARQNGLRGPDWDLGDDHCNDVNLRSKANNRFVSAEVD</sequence>
<protein>
    <submittedName>
        <fullName evidence="3">Uncharacterized protein</fullName>
    </submittedName>
</protein>
<proteinExistence type="predicted"/>
<organism evidence="3 4">
    <name type="scientific">Nonomuraea glycinis</name>
    <dbReference type="NCBI Taxonomy" id="2047744"/>
    <lineage>
        <taxon>Bacteria</taxon>
        <taxon>Bacillati</taxon>
        <taxon>Actinomycetota</taxon>
        <taxon>Actinomycetes</taxon>
        <taxon>Streptosporangiales</taxon>
        <taxon>Streptosporangiaceae</taxon>
        <taxon>Nonomuraea</taxon>
    </lineage>
</organism>
<gene>
    <name evidence="3" type="ORF">GCM10012278_88370</name>
</gene>
<evidence type="ECO:0000313" key="3">
    <source>
        <dbReference type="EMBL" id="GGP17954.1"/>
    </source>
</evidence>
<feature type="signal peptide" evidence="2">
    <location>
        <begin position="1"/>
        <end position="25"/>
    </location>
</feature>
<evidence type="ECO:0000313" key="4">
    <source>
        <dbReference type="Proteomes" id="UP000660745"/>
    </source>
</evidence>
<feature type="chain" id="PRO_5038116464" evidence="2">
    <location>
        <begin position="26"/>
        <end position="74"/>
    </location>
</feature>
<dbReference type="RefSeq" id="WP_189144769.1">
    <property type="nucleotide sequence ID" value="NZ_BMNK01000027.1"/>
</dbReference>
<evidence type="ECO:0000256" key="2">
    <source>
        <dbReference type="SAM" id="SignalP"/>
    </source>
</evidence>
<reference evidence="3" key="1">
    <citation type="journal article" date="2014" name="Int. J. Syst. Evol. Microbiol.">
        <title>Complete genome sequence of Corynebacterium casei LMG S-19264T (=DSM 44701T), isolated from a smear-ripened cheese.</title>
        <authorList>
            <consortium name="US DOE Joint Genome Institute (JGI-PGF)"/>
            <person name="Walter F."/>
            <person name="Albersmeier A."/>
            <person name="Kalinowski J."/>
            <person name="Ruckert C."/>
        </authorList>
    </citation>
    <scope>NUCLEOTIDE SEQUENCE</scope>
    <source>
        <strain evidence="3">CGMCC 4.7430</strain>
    </source>
</reference>
<keyword evidence="4" id="KW-1185">Reference proteome</keyword>
<name>A0A918EAV7_9ACTN</name>
<accession>A0A918EAV7</accession>
<feature type="region of interest" description="Disordered" evidence="1">
    <location>
        <begin position="29"/>
        <end position="50"/>
    </location>
</feature>
<dbReference type="Proteomes" id="UP000660745">
    <property type="component" value="Unassembled WGS sequence"/>
</dbReference>
<evidence type="ECO:0000256" key="1">
    <source>
        <dbReference type="SAM" id="MobiDB-lite"/>
    </source>
</evidence>
<comment type="caution">
    <text evidence="3">The sequence shown here is derived from an EMBL/GenBank/DDBJ whole genome shotgun (WGS) entry which is preliminary data.</text>
</comment>
<keyword evidence="2" id="KW-0732">Signal</keyword>
<dbReference type="AlphaFoldDB" id="A0A918EAV7"/>
<reference evidence="3" key="2">
    <citation type="submission" date="2020-09" db="EMBL/GenBank/DDBJ databases">
        <authorList>
            <person name="Sun Q."/>
            <person name="Zhou Y."/>
        </authorList>
    </citation>
    <scope>NUCLEOTIDE SEQUENCE</scope>
    <source>
        <strain evidence="3">CGMCC 4.7430</strain>
    </source>
</reference>
<dbReference type="EMBL" id="BMNK01000027">
    <property type="protein sequence ID" value="GGP17954.1"/>
    <property type="molecule type" value="Genomic_DNA"/>
</dbReference>